<dbReference type="GO" id="GO:0046656">
    <property type="term" value="P:folic acid biosynthetic process"/>
    <property type="evidence" value="ECO:0007669"/>
    <property type="project" value="UniProtKB-KW"/>
</dbReference>
<feature type="domain" description="7,8-dihydro-6-hydroxymethylpterin-pyrophosphokinase" evidence="9">
    <location>
        <begin position="98"/>
        <end position="109"/>
    </location>
</feature>
<protein>
    <recommendedName>
        <fullName evidence="3">2-amino-4-hydroxy-6-hydroxymethyldihydropteridine diphosphokinase</fullName>
        <ecNumber evidence="3">2.7.6.3</ecNumber>
    </recommendedName>
</protein>
<dbReference type="EC" id="2.7.6.3" evidence="3"/>
<evidence type="ECO:0000256" key="2">
    <source>
        <dbReference type="ARBA" id="ARBA00005051"/>
    </source>
</evidence>
<comment type="catalytic activity">
    <reaction evidence="1">
        <text>6-hydroxymethyl-7,8-dihydropterin + ATP = (7,8-dihydropterin-6-yl)methyl diphosphate + AMP + H(+)</text>
        <dbReference type="Rhea" id="RHEA:11412"/>
        <dbReference type="ChEBI" id="CHEBI:15378"/>
        <dbReference type="ChEBI" id="CHEBI:30616"/>
        <dbReference type="ChEBI" id="CHEBI:44841"/>
        <dbReference type="ChEBI" id="CHEBI:72950"/>
        <dbReference type="ChEBI" id="CHEBI:456215"/>
        <dbReference type="EC" id="2.7.6.3"/>
    </reaction>
</comment>
<proteinExistence type="predicted"/>
<keyword evidence="6 10" id="KW-0418">Kinase</keyword>
<dbReference type="RefSeq" id="WP_134755807.1">
    <property type="nucleotide sequence ID" value="NZ_MYFO02000021.1"/>
</dbReference>
<evidence type="ECO:0000256" key="4">
    <source>
        <dbReference type="ARBA" id="ARBA00022679"/>
    </source>
</evidence>
<reference evidence="10 11" key="1">
    <citation type="submission" date="2017-03" db="EMBL/GenBank/DDBJ databases">
        <title>Isolation of Levoglucosan Utilizing Bacteria.</title>
        <authorList>
            <person name="Arya A.S."/>
        </authorList>
    </citation>
    <scope>NUCLEOTIDE SEQUENCE [LARGE SCALE GENOMIC DNA]</scope>
    <source>
        <strain evidence="10 11">MEC069</strain>
    </source>
</reference>
<evidence type="ECO:0000256" key="3">
    <source>
        <dbReference type="ARBA" id="ARBA00013253"/>
    </source>
</evidence>
<dbReference type="Pfam" id="PF01288">
    <property type="entry name" value="HPPK"/>
    <property type="match status" value="1"/>
</dbReference>
<dbReference type="PANTHER" id="PTHR43071">
    <property type="entry name" value="2-AMINO-4-HYDROXY-6-HYDROXYMETHYLDIHYDROPTERIDINE PYROPHOSPHOKINASE"/>
    <property type="match status" value="1"/>
</dbReference>
<dbReference type="NCBIfam" id="TIGR01498">
    <property type="entry name" value="folK"/>
    <property type="match status" value="1"/>
</dbReference>
<sequence>MTADINRSPEQVTAYVALGSNIGDREAYLRQAIDALSRRDGIEVAALSAMYETEPVGYVDQAAFLNMVIELSTSLPPEQLLLAMQGIESSLGRTRDVHWGPRTVDLDLLLYGDIQLTAPDLIIPHPRMQERAFVLIPLADVLQQRQAGLLASITEQLERLEGKEGVTLWKKVQ</sequence>
<gene>
    <name evidence="10" type="ORF">B5M42_19290</name>
</gene>
<dbReference type="Proteomes" id="UP000298246">
    <property type="component" value="Unassembled WGS sequence"/>
</dbReference>
<dbReference type="UniPathway" id="UPA00077">
    <property type="reaction ID" value="UER00155"/>
</dbReference>
<dbReference type="EMBL" id="MYFO01000032">
    <property type="protein sequence ID" value="TFE84657.1"/>
    <property type="molecule type" value="Genomic_DNA"/>
</dbReference>
<dbReference type="AlphaFoldDB" id="A0A4Y8PVL4"/>
<evidence type="ECO:0000256" key="7">
    <source>
        <dbReference type="ARBA" id="ARBA00022840"/>
    </source>
</evidence>
<dbReference type="CDD" id="cd00483">
    <property type="entry name" value="HPPK"/>
    <property type="match status" value="1"/>
</dbReference>
<keyword evidence="8" id="KW-0289">Folate biosynthesis</keyword>
<dbReference type="PROSITE" id="PS00794">
    <property type="entry name" value="HPPK"/>
    <property type="match status" value="1"/>
</dbReference>
<evidence type="ECO:0000256" key="6">
    <source>
        <dbReference type="ARBA" id="ARBA00022777"/>
    </source>
</evidence>
<dbReference type="PANTHER" id="PTHR43071:SF1">
    <property type="entry name" value="2-AMINO-4-HYDROXY-6-HYDROXYMETHYLDIHYDROPTERIDINE PYROPHOSPHOKINASE"/>
    <property type="match status" value="1"/>
</dbReference>
<dbReference type="GO" id="GO:0016301">
    <property type="term" value="F:kinase activity"/>
    <property type="evidence" value="ECO:0007669"/>
    <property type="project" value="UniProtKB-KW"/>
</dbReference>
<keyword evidence="4" id="KW-0808">Transferase</keyword>
<dbReference type="InterPro" id="IPR035907">
    <property type="entry name" value="Hppk_sf"/>
</dbReference>
<dbReference type="GO" id="GO:0005524">
    <property type="term" value="F:ATP binding"/>
    <property type="evidence" value="ECO:0007669"/>
    <property type="project" value="UniProtKB-KW"/>
</dbReference>
<dbReference type="OrthoDB" id="9808041at2"/>
<dbReference type="Gene3D" id="3.30.70.560">
    <property type="entry name" value="7,8-Dihydro-6-hydroxymethylpterin-pyrophosphokinase HPPK"/>
    <property type="match status" value="1"/>
</dbReference>
<accession>A0A4Y8PVL4</accession>
<dbReference type="GO" id="GO:0046654">
    <property type="term" value="P:tetrahydrofolate biosynthetic process"/>
    <property type="evidence" value="ECO:0007669"/>
    <property type="project" value="UniProtKB-UniPathway"/>
</dbReference>
<evidence type="ECO:0000313" key="11">
    <source>
        <dbReference type="Proteomes" id="UP000298246"/>
    </source>
</evidence>
<dbReference type="SUPFAM" id="SSF55083">
    <property type="entry name" value="6-hydroxymethyl-7,8-dihydropterin pyrophosphokinase, HPPK"/>
    <property type="match status" value="1"/>
</dbReference>
<evidence type="ECO:0000313" key="10">
    <source>
        <dbReference type="EMBL" id="TFE84657.1"/>
    </source>
</evidence>
<comment type="caution">
    <text evidence="10">The sequence shown here is derived from an EMBL/GenBank/DDBJ whole genome shotgun (WGS) entry which is preliminary data.</text>
</comment>
<evidence type="ECO:0000259" key="9">
    <source>
        <dbReference type="PROSITE" id="PS00794"/>
    </source>
</evidence>
<dbReference type="InterPro" id="IPR000550">
    <property type="entry name" value="Hppk"/>
</dbReference>
<evidence type="ECO:0000256" key="8">
    <source>
        <dbReference type="ARBA" id="ARBA00022909"/>
    </source>
</evidence>
<evidence type="ECO:0000256" key="5">
    <source>
        <dbReference type="ARBA" id="ARBA00022741"/>
    </source>
</evidence>
<dbReference type="GO" id="GO:0003848">
    <property type="term" value="F:2-amino-4-hydroxy-6-hydroxymethyldihydropteridine diphosphokinase activity"/>
    <property type="evidence" value="ECO:0007669"/>
    <property type="project" value="UniProtKB-EC"/>
</dbReference>
<keyword evidence="7" id="KW-0067">ATP-binding</keyword>
<comment type="pathway">
    <text evidence="2">Cofactor biosynthesis; tetrahydrofolate biosynthesis; 2-amino-4-hydroxy-6-hydroxymethyl-7,8-dihydropteridine diphosphate from 7,8-dihydroneopterin triphosphate: step 4/4.</text>
</comment>
<keyword evidence="11" id="KW-1185">Reference proteome</keyword>
<keyword evidence="5" id="KW-0547">Nucleotide-binding</keyword>
<name>A0A4Y8PVL4_9BACL</name>
<evidence type="ECO:0000256" key="1">
    <source>
        <dbReference type="ARBA" id="ARBA00000198"/>
    </source>
</evidence>
<organism evidence="10 11">
    <name type="scientific">Paenibacillus athensensis</name>
    <dbReference type="NCBI Taxonomy" id="1967502"/>
    <lineage>
        <taxon>Bacteria</taxon>
        <taxon>Bacillati</taxon>
        <taxon>Bacillota</taxon>
        <taxon>Bacilli</taxon>
        <taxon>Bacillales</taxon>
        <taxon>Paenibacillaceae</taxon>
        <taxon>Paenibacillus</taxon>
    </lineage>
</organism>